<organism evidence="8 9">
    <name type="scientific">Linnemannia gamsii</name>
    <dbReference type="NCBI Taxonomy" id="64522"/>
    <lineage>
        <taxon>Eukaryota</taxon>
        <taxon>Fungi</taxon>
        <taxon>Fungi incertae sedis</taxon>
        <taxon>Mucoromycota</taxon>
        <taxon>Mortierellomycotina</taxon>
        <taxon>Mortierellomycetes</taxon>
        <taxon>Mortierellales</taxon>
        <taxon>Mortierellaceae</taxon>
        <taxon>Linnemannia</taxon>
    </lineage>
</organism>
<gene>
    <name evidence="8" type="ORF">BGZ96_010131</name>
</gene>
<feature type="transmembrane region" description="Helical" evidence="7">
    <location>
        <begin position="566"/>
        <end position="585"/>
    </location>
</feature>
<dbReference type="Proteomes" id="UP001194696">
    <property type="component" value="Unassembled WGS sequence"/>
</dbReference>
<evidence type="ECO:0000256" key="5">
    <source>
        <dbReference type="ARBA" id="ARBA00022989"/>
    </source>
</evidence>
<feature type="chain" id="PRO_5044968354" description="Transmembrane 9 superfamily member" evidence="7">
    <location>
        <begin position="29"/>
        <end position="636"/>
    </location>
</feature>
<accession>A0ABQ7JVM1</accession>
<comment type="caution">
    <text evidence="8">The sequence shown here is derived from an EMBL/GenBank/DDBJ whole genome shotgun (WGS) entry which is preliminary data.</text>
</comment>
<name>A0ABQ7JVM1_9FUNG</name>
<evidence type="ECO:0000256" key="4">
    <source>
        <dbReference type="ARBA" id="ARBA00022729"/>
    </source>
</evidence>
<feature type="transmembrane region" description="Helical" evidence="7">
    <location>
        <begin position="597"/>
        <end position="620"/>
    </location>
</feature>
<comment type="similarity">
    <text evidence="2 7">Belongs to the nonaspanin (TM9SF) (TC 9.A.2) family.</text>
</comment>
<dbReference type="InterPro" id="IPR004240">
    <property type="entry name" value="EMP70"/>
</dbReference>
<evidence type="ECO:0000313" key="8">
    <source>
        <dbReference type="EMBL" id="KAG0285643.1"/>
    </source>
</evidence>
<protein>
    <recommendedName>
        <fullName evidence="7">Transmembrane 9 superfamily member</fullName>
    </recommendedName>
</protein>
<keyword evidence="5 7" id="KW-1133">Transmembrane helix</keyword>
<feature type="transmembrane region" description="Helical" evidence="7">
    <location>
        <begin position="526"/>
        <end position="554"/>
    </location>
</feature>
<keyword evidence="9" id="KW-1185">Reference proteome</keyword>
<keyword evidence="4 7" id="KW-0732">Signal</keyword>
<evidence type="ECO:0000256" key="1">
    <source>
        <dbReference type="ARBA" id="ARBA00004141"/>
    </source>
</evidence>
<evidence type="ECO:0000256" key="2">
    <source>
        <dbReference type="ARBA" id="ARBA00005227"/>
    </source>
</evidence>
<evidence type="ECO:0000256" key="7">
    <source>
        <dbReference type="RuleBase" id="RU363079"/>
    </source>
</evidence>
<feature type="transmembrane region" description="Helical" evidence="7">
    <location>
        <begin position="370"/>
        <end position="395"/>
    </location>
</feature>
<proteinExistence type="inferred from homology"/>
<sequence length="636" mass="71993">MILSLRRLVSSSLSLALLLGLTLTLTQAFYLPGVAPHEYHQGDNVPLMVNALTPGSDTQELKSVIPFDYYEKDFGFCRPQELKSQAESLGSILFGDRIWNSAYEIEMGHEVNCKQLCVTSVNKDQAKFINARIRENYNINWLVDGLPAGHFRAGSEADKTVYTIGFPLGSDVEARKVPKLHNHYEITIEYHHNRVKDSLRVVGIVVRPISIATPTLDQLDCGHMGPEDTPALFLDETKDNPVTYTYSAHWNEVDTAWATRWDNYLLVGEPRIHWFSLVNSIIIVLFLTGMVAMILLRALHKDISRYNQLEAQEDFQEDFGWKLVHGDIFRTPAYPMLLSIIVGNGSQMFLMASVTIIFAALGFLSPSNRGSLATIMIVFYMFFGIVAGFVSARMYKMFGGEAWKSNVLGTAFLFPSVIFGAFLVLNFFLINASSSGAVPFGTMLSVVALWFLVSTPLSVIGSYLGFQRPKIEPPVRPNQIPRQIPDQVFYLRTIPSMMIGGILPFGAIFIELYFILNSIWFHKIYYVFGFLFLVFGILILTCAEVTILMCYFHLCAEDYHWWWRSFLTSGASAVYIFLYSIMYYFSTLQIKSFTSMVLYFGWTAIMSLMFFILSGVIGFFSTMGFVRTIYGSIKID</sequence>
<dbReference type="PANTHER" id="PTHR10766">
    <property type="entry name" value="TRANSMEMBRANE 9 SUPERFAMILY PROTEIN"/>
    <property type="match status" value="1"/>
</dbReference>
<evidence type="ECO:0000313" key="9">
    <source>
        <dbReference type="Proteomes" id="UP001194696"/>
    </source>
</evidence>
<comment type="subcellular location">
    <subcellularLocation>
        <location evidence="1">Membrane</location>
        <topology evidence="1">Multi-pass membrane protein</topology>
    </subcellularLocation>
</comment>
<feature type="transmembrane region" description="Helical" evidence="7">
    <location>
        <begin position="337"/>
        <end position="364"/>
    </location>
</feature>
<evidence type="ECO:0000256" key="6">
    <source>
        <dbReference type="ARBA" id="ARBA00023136"/>
    </source>
</evidence>
<feature type="transmembrane region" description="Helical" evidence="7">
    <location>
        <begin position="442"/>
        <end position="466"/>
    </location>
</feature>
<feature type="transmembrane region" description="Helical" evidence="7">
    <location>
        <begin position="499"/>
        <end position="520"/>
    </location>
</feature>
<dbReference type="PANTHER" id="PTHR10766:SF111">
    <property type="entry name" value="TRANSMEMBRANE 9 SUPERFAMILY MEMBER 2"/>
    <property type="match status" value="1"/>
</dbReference>
<feature type="transmembrane region" description="Helical" evidence="7">
    <location>
        <begin position="274"/>
        <end position="296"/>
    </location>
</feature>
<keyword evidence="3 7" id="KW-0812">Transmembrane</keyword>
<dbReference type="Pfam" id="PF02990">
    <property type="entry name" value="EMP70"/>
    <property type="match status" value="1"/>
</dbReference>
<evidence type="ECO:0000256" key="3">
    <source>
        <dbReference type="ARBA" id="ARBA00022692"/>
    </source>
</evidence>
<dbReference type="EMBL" id="JAAAIM010000646">
    <property type="protein sequence ID" value="KAG0285643.1"/>
    <property type="molecule type" value="Genomic_DNA"/>
</dbReference>
<keyword evidence="6 7" id="KW-0472">Membrane</keyword>
<reference evidence="8 9" key="1">
    <citation type="journal article" date="2020" name="Fungal Divers.">
        <title>Resolving the Mortierellaceae phylogeny through synthesis of multi-gene phylogenetics and phylogenomics.</title>
        <authorList>
            <person name="Vandepol N."/>
            <person name="Liber J."/>
            <person name="Desiro A."/>
            <person name="Na H."/>
            <person name="Kennedy M."/>
            <person name="Barry K."/>
            <person name="Grigoriev I.V."/>
            <person name="Miller A.N."/>
            <person name="O'Donnell K."/>
            <person name="Stajich J.E."/>
            <person name="Bonito G."/>
        </authorList>
    </citation>
    <scope>NUCLEOTIDE SEQUENCE [LARGE SCALE GENOMIC DNA]</scope>
    <source>
        <strain evidence="8 9">AD045</strain>
    </source>
</reference>
<feature type="signal peptide" evidence="7">
    <location>
        <begin position="1"/>
        <end position="28"/>
    </location>
</feature>
<feature type="transmembrane region" description="Helical" evidence="7">
    <location>
        <begin position="407"/>
        <end position="430"/>
    </location>
</feature>